<protein>
    <submittedName>
        <fullName evidence="2">Glycosyltransferase</fullName>
    </submittedName>
</protein>
<gene>
    <name evidence="2" type="ORF">FD26_GL000863</name>
</gene>
<dbReference type="EMBL" id="AZDB01000023">
    <property type="protein sequence ID" value="KRK42147.1"/>
    <property type="molecule type" value="Genomic_DNA"/>
</dbReference>
<dbReference type="GO" id="GO:0016740">
    <property type="term" value="F:transferase activity"/>
    <property type="evidence" value="ECO:0007669"/>
    <property type="project" value="UniProtKB-KW"/>
</dbReference>
<evidence type="ECO:0000313" key="2">
    <source>
        <dbReference type="EMBL" id="KRK42147.1"/>
    </source>
</evidence>
<comment type="caution">
    <text evidence="2">The sequence shown here is derived from an EMBL/GenBank/DDBJ whole genome shotgun (WGS) entry which is preliminary data.</text>
</comment>
<feature type="transmembrane region" description="Helical" evidence="1">
    <location>
        <begin position="76"/>
        <end position="95"/>
    </location>
</feature>
<keyword evidence="2" id="KW-0808">Transferase</keyword>
<evidence type="ECO:0000256" key="1">
    <source>
        <dbReference type="SAM" id="Phobius"/>
    </source>
</evidence>
<keyword evidence="1" id="KW-0812">Transmembrane</keyword>
<proteinExistence type="predicted"/>
<reference evidence="2 3" key="1">
    <citation type="journal article" date="2015" name="Genome Announc.">
        <title>Expanding the biotechnology potential of lactobacilli through comparative genomics of 213 strains and associated genera.</title>
        <authorList>
            <person name="Sun Z."/>
            <person name="Harris H.M."/>
            <person name="McCann A."/>
            <person name="Guo C."/>
            <person name="Argimon S."/>
            <person name="Zhang W."/>
            <person name="Yang X."/>
            <person name="Jeffery I.B."/>
            <person name="Cooney J.C."/>
            <person name="Kagawa T.F."/>
            <person name="Liu W."/>
            <person name="Song Y."/>
            <person name="Salvetti E."/>
            <person name="Wrobel A."/>
            <person name="Rasinkangas P."/>
            <person name="Parkhill J."/>
            <person name="Rea M.C."/>
            <person name="O'Sullivan O."/>
            <person name="Ritari J."/>
            <person name="Douillard F.P."/>
            <person name="Paul Ross R."/>
            <person name="Yang R."/>
            <person name="Briner A.E."/>
            <person name="Felis G.E."/>
            <person name="de Vos W.M."/>
            <person name="Barrangou R."/>
            <person name="Klaenhammer T.R."/>
            <person name="Caufield P.W."/>
            <person name="Cui Y."/>
            <person name="Zhang H."/>
            <person name="O'Toole P.W."/>
        </authorList>
    </citation>
    <scope>NUCLEOTIDE SEQUENCE [LARGE SCALE GENOMIC DNA]</scope>
    <source>
        <strain evidence="2 3">JCM 15951</strain>
    </source>
</reference>
<evidence type="ECO:0000313" key="3">
    <source>
        <dbReference type="Proteomes" id="UP000050964"/>
    </source>
</evidence>
<dbReference type="Proteomes" id="UP000050964">
    <property type="component" value="Unassembled WGS sequence"/>
</dbReference>
<dbReference type="AlphaFoldDB" id="A0A837RGJ4"/>
<feature type="transmembrane region" description="Helical" evidence="1">
    <location>
        <begin position="101"/>
        <end position="125"/>
    </location>
</feature>
<keyword evidence="1" id="KW-1133">Transmembrane helix</keyword>
<keyword evidence="1" id="KW-0472">Membrane</keyword>
<name>A0A837RGJ4_9LACO</name>
<feature type="transmembrane region" description="Helical" evidence="1">
    <location>
        <begin position="137"/>
        <end position="158"/>
    </location>
</feature>
<organism evidence="2 3">
    <name type="scientific">Companilactobacillus crustorum JCM 15951</name>
    <dbReference type="NCBI Taxonomy" id="1423737"/>
    <lineage>
        <taxon>Bacteria</taxon>
        <taxon>Bacillati</taxon>
        <taxon>Bacillota</taxon>
        <taxon>Bacilli</taxon>
        <taxon>Lactobacillales</taxon>
        <taxon>Lactobacillaceae</taxon>
        <taxon>Companilactobacillus</taxon>
    </lineage>
</organism>
<sequence length="196" mass="23403">MTFQIRDRMKQKVLICTDAIFYIEPIGSLDELYRQRQRWQRGELEVAKDYMGKGAGLKYFFSNFLVRRMMIDHTFIFPKMIWMFASVVLLFLRYSPVILGLSYLIIYGLYVSVSIVNFLCVELLLKKFENERRFYSKLFWVVFCLPLYNFICSWFRLIGSLNESAENKNWNSRGFKEESGNIVKVVKGDVRNLERK</sequence>
<accession>A0A837RGJ4</accession>